<organism evidence="1 2">
    <name type="scientific">Trema orientale</name>
    <name type="common">Charcoal tree</name>
    <name type="synonym">Celtis orientalis</name>
    <dbReference type="NCBI Taxonomy" id="63057"/>
    <lineage>
        <taxon>Eukaryota</taxon>
        <taxon>Viridiplantae</taxon>
        <taxon>Streptophyta</taxon>
        <taxon>Embryophyta</taxon>
        <taxon>Tracheophyta</taxon>
        <taxon>Spermatophyta</taxon>
        <taxon>Magnoliopsida</taxon>
        <taxon>eudicotyledons</taxon>
        <taxon>Gunneridae</taxon>
        <taxon>Pentapetalae</taxon>
        <taxon>rosids</taxon>
        <taxon>fabids</taxon>
        <taxon>Rosales</taxon>
        <taxon>Cannabaceae</taxon>
        <taxon>Trema</taxon>
    </lineage>
</organism>
<dbReference type="EMBL" id="JXTC01000158">
    <property type="protein sequence ID" value="PON84669.1"/>
    <property type="molecule type" value="Genomic_DNA"/>
</dbReference>
<dbReference type="AlphaFoldDB" id="A0A2P5EGL8"/>
<dbReference type="InParanoid" id="A0A2P5EGL8"/>
<comment type="caution">
    <text evidence="1">The sequence shown here is derived from an EMBL/GenBank/DDBJ whole genome shotgun (WGS) entry which is preliminary data.</text>
</comment>
<proteinExistence type="predicted"/>
<protein>
    <submittedName>
        <fullName evidence="1">Uncharacterized protein</fullName>
    </submittedName>
</protein>
<name>A0A2P5EGL8_TREOI</name>
<evidence type="ECO:0000313" key="2">
    <source>
        <dbReference type="Proteomes" id="UP000237000"/>
    </source>
</evidence>
<evidence type="ECO:0000313" key="1">
    <source>
        <dbReference type="EMBL" id="PON84669.1"/>
    </source>
</evidence>
<gene>
    <name evidence="1" type="ORF">TorRG33x02_194960</name>
</gene>
<dbReference type="Proteomes" id="UP000237000">
    <property type="component" value="Unassembled WGS sequence"/>
</dbReference>
<feature type="non-terminal residue" evidence="1">
    <location>
        <position position="1"/>
    </location>
</feature>
<sequence>GGGTARGSGSVVVAGGFYQVSTFKIVDVS</sequence>
<reference evidence="2" key="1">
    <citation type="submission" date="2016-06" db="EMBL/GenBank/DDBJ databases">
        <title>Parallel loss of symbiosis genes in relatives of nitrogen-fixing non-legume Parasponia.</title>
        <authorList>
            <person name="Van Velzen R."/>
            <person name="Holmer R."/>
            <person name="Bu F."/>
            <person name="Rutten L."/>
            <person name="Van Zeijl A."/>
            <person name="Liu W."/>
            <person name="Santuari L."/>
            <person name="Cao Q."/>
            <person name="Sharma T."/>
            <person name="Shen D."/>
            <person name="Roswanjaya Y."/>
            <person name="Wardhani T."/>
            <person name="Kalhor M.S."/>
            <person name="Jansen J."/>
            <person name="Van den Hoogen J."/>
            <person name="Gungor B."/>
            <person name="Hartog M."/>
            <person name="Hontelez J."/>
            <person name="Verver J."/>
            <person name="Yang W.-C."/>
            <person name="Schijlen E."/>
            <person name="Repin R."/>
            <person name="Schilthuizen M."/>
            <person name="Schranz E."/>
            <person name="Heidstra R."/>
            <person name="Miyata K."/>
            <person name="Fedorova E."/>
            <person name="Kohlen W."/>
            <person name="Bisseling T."/>
            <person name="Smit S."/>
            <person name="Geurts R."/>
        </authorList>
    </citation>
    <scope>NUCLEOTIDE SEQUENCE [LARGE SCALE GENOMIC DNA]</scope>
    <source>
        <strain evidence="2">cv. RG33-2</strain>
    </source>
</reference>
<keyword evidence="2" id="KW-1185">Reference proteome</keyword>
<accession>A0A2P5EGL8</accession>